<proteinExistence type="predicted"/>
<dbReference type="Proteomes" id="UP000183046">
    <property type="component" value="Unassembled WGS sequence"/>
</dbReference>
<dbReference type="RefSeq" id="WP_007160699.1">
    <property type="nucleotide sequence ID" value="NZ_DAMALT010000107.1"/>
</dbReference>
<name>A0A1G5PHT5_9PSED</name>
<reference evidence="2" key="1">
    <citation type="submission" date="2016-10" db="EMBL/GenBank/DDBJ databases">
        <authorList>
            <person name="de Groot N.N."/>
        </authorList>
    </citation>
    <scope>NUCLEOTIDE SEQUENCE [LARGE SCALE GENOMIC DNA]</scope>
    <source>
        <strain evidence="2">DSM 15758</strain>
    </source>
</reference>
<dbReference type="AlphaFoldDB" id="A0A1G5PHT5"/>
<organism evidence="1 2">
    <name type="scientific">Pseudomonas oryzihabitans</name>
    <dbReference type="NCBI Taxonomy" id="47885"/>
    <lineage>
        <taxon>Bacteria</taxon>
        <taxon>Pseudomonadati</taxon>
        <taxon>Pseudomonadota</taxon>
        <taxon>Gammaproteobacteria</taxon>
        <taxon>Pseudomonadales</taxon>
        <taxon>Pseudomonadaceae</taxon>
        <taxon>Pseudomonas</taxon>
    </lineage>
</organism>
<dbReference type="OrthoDB" id="6905221at2"/>
<gene>
    <name evidence="1" type="ORF">SAMN05216279_1428</name>
</gene>
<comment type="caution">
    <text evidence="1">The sequence shown here is derived from an EMBL/GenBank/DDBJ whole genome shotgun (WGS) entry which is preliminary data.</text>
</comment>
<dbReference type="EMBL" id="FMWB01000042">
    <property type="protein sequence ID" value="SCZ48948.1"/>
    <property type="molecule type" value="Genomic_DNA"/>
</dbReference>
<evidence type="ECO:0000313" key="1">
    <source>
        <dbReference type="EMBL" id="SCZ48948.1"/>
    </source>
</evidence>
<accession>A0A1G5PHT5</accession>
<protein>
    <submittedName>
        <fullName evidence="1">Uncharacterized protein</fullName>
    </submittedName>
</protein>
<evidence type="ECO:0000313" key="2">
    <source>
        <dbReference type="Proteomes" id="UP000183046"/>
    </source>
</evidence>
<sequence length="83" mass="9161">MQALKSQLAALDPPIKHEIQSQGDNLLITLIDPARPARVSRTLNQTLVRNTALLYEVIRDAINELRAIGSLPAITADEIYPDD</sequence>